<dbReference type="PROSITE" id="PS51257">
    <property type="entry name" value="PROKAR_LIPOPROTEIN"/>
    <property type="match status" value="1"/>
</dbReference>
<name>A0A1I3QEX5_9PSEU</name>
<feature type="chain" id="PRO_5011464450" evidence="1">
    <location>
        <begin position="33"/>
        <end position="255"/>
    </location>
</feature>
<dbReference type="GO" id="GO:0016787">
    <property type="term" value="F:hydrolase activity"/>
    <property type="evidence" value="ECO:0007669"/>
    <property type="project" value="UniProtKB-KW"/>
</dbReference>
<dbReference type="InterPro" id="IPR036514">
    <property type="entry name" value="SGNH_hydro_sf"/>
</dbReference>
<proteinExistence type="predicted"/>
<dbReference type="Gene3D" id="3.40.50.1110">
    <property type="entry name" value="SGNH hydrolase"/>
    <property type="match status" value="1"/>
</dbReference>
<organism evidence="2 3">
    <name type="scientific">Amycolatopsis sacchari</name>
    <dbReference type="NCBI Taxonomy" id="115433"/>
    <lineage>
        <taxon>Bacteria</taxon>
        <taxon>Bacillati</taxon>
        <taxon>Actinomycetota</taxon>
        <taxon>Actinomycetes</taxon>
        <taxon>Pseudonocardiales</taxon>
        <taxon>Pseudonocardiaceae</taxon>
        <taxon>Amycolatopsis</taxon>
    </lineage>
</organism>
<dbReference type="EMBL" id="FORP01000004">
    <property type="protein sequence ID" value="SFJ32734.1"/>
    <property type="molecule type" value="Genomic_DNA"/>
</dbReference>
<accession>A0A1I3QEX5</accession>
<evidence type="ECO:0000313" key="3">
    <source>
        <dbReference type="Proteomes" id="UP000199025"/>
    </source>
</evidence>
<evidence type="ECO:0000313" key="2">
    <source>
        <dbReference type="EMBL" id="SFJ32734.1"/>
    </source>
</evidence>
<reference evidence="2 3" key="1">
    <citation type="submission" date="2016-10" db="EMBL/GenBank/DDBJ databases">
        <authorList>
            <person name="de Groot N.N."/>
        </authorList>
    </citation>
    <scope>NUCLEOTIDE SEQUENCE [LARGE SCALE GENOMIC DNA]</scope>
    <source>
        <strain evidence="2 3">DSM 44468</strain>
    </source>
</reference>
<sequence>MGRHDGTVAAMSRKLLLTLGLAGLLLLGTACAAGESTTTGAHAAGLSKVLWLGDSIAEGEALPLGAALKASGTGFTSIAADGGGNVVGPFSDKNWAELPGQITGAKPDVVVYQITTYDWGSAQEQQAAYEKLLTTVTGVGAKLVFVTMPPIQPGEFYEPHMADLTRTTSVAQAVAAGGKATVLDASAVWGGEYQQQRDGKADRSSDGIHTCPQGAARFTSWLLGELAKLFPGFTPASAPTWANTGWSADKRFHGC</sequence>
<dbReference type="Proteomes" id="UP000199025">
    <property type="component" value="Unassembled WGS sequence"/>
</dbReference>
<dbReference type="AlphaFoldDB" id="A0A1I3QEX5"/>
<feature type="signal peptide" evidence="1">
    <location>
        <begin position="1"/>
        <end position="32"/>
    </location>
</feature>
<dbReference type="SUPFAM" id="SSF52266">
    <property type="entry name" value="SGNH hydrolase"/>
    <property type="match status" value="1"/>
</dbReference>
<keyword evidence="2" id="KW-0378">Hydrolase</keyword>
<keyword evidence="1" id="KW-0732">Signal</keyword>
<dbReference type="CDD" id="cd00229">
    <property type="entry name" value="SGNH_hydrolase"/>
    <property type="match status" value="1"/>
</dbReference>
<gene>
    <name evidence="2" type="ORF">SAMN05421835_104312</name>
</gene>
<dbReference type="STRING" id="115433.SAMN05421835_104312"/>
<protein>
    <submittedName>
        <fullName evidence="2">GDSL-like Lipase/Acylhydrolase family protein</fullName>
    </submittedName>
</protein>
<evidence type="ECO:0000256" key="1">
    <source>
        <dbReference type="SAM" id="SignalP"/>
    </source>
</evidence>
<keyword evidence="3" id="KW-1185">Reference proteome</keyword>